<gene>
    <name evidence="2" type="ORF">SAMN05216219_2240</name>
</gene>
<proteinExistence type="predicted"/>
<name>A0A1I5C6H0_9MICO</name>
<dbReference type="Proteomes" id="UP000198867">
    <property type="component" value="Unassembled WGS sequence"/>
</dbReference>
<evidence type="ECO:0000313" key="3">
    <source>
        <dbReference type="Proteomes" id="UP000198867"/>
    </source>
</evidence>
<feature type="domain" description="AB hydrolase-1" evidence="1">
    <location>
        <begin position="53"/>
        <end position="298"/>
    </location>
</feature>
<keyword evidence="3" id="KW-1185">Reference proteome</keyword>
<dbReference type="InterPro" id="IPR050266">
    <property type="entry name" value="AB_hydrolase_sf"/>
</dbReference>
<organism evidence="2 3">
    <name type="scientific">Mycetocola miduiensis</name>
    <dbReference type="NCBI Taxonomy" id="995034"/>
    <lineage>
        <taxon>Bacteria</taxon>
        <taxon>Bacillati</taxon>
        <taxon>Actinomycetota</taxon>
        <taxon>Actinomycetes</taxon>
        <taxon>Micrococcales</taxon>
        <taxon>Microbacteriaceae</taxon>
        <taxon>Mycetocola</taxon>
    </lineage>
</organism>
<evidence type="ECO:0000313" key="2">
    <source>
        <dbReference type="EMBL" id="SFN82527.1"/>
    </source>
</evidence>
<dbReference type="GO" id="GO:0003824">
    <property type="term" value="F:catalytic activity"/>
    <property type="evidence" value="ECO:0007669"/>
    <property type="project" value="UniProtKB-ARBA"/>
</dbReference>
<evidence type="ECO:0000259" key="1">
    <source>
        <dbReference type="Pfam" id="PF00561"/>
    </source>
</evidence>
<dbReference type="Gene3D" id="3.40.50.1820">
    <property type="entry name" value="alpha/beta hydrolase"/>
    <property type="match status" value="1"/>
</dbReference>
<sequence length="314" mass="32794">MNTPPASSTRYTADSQSDRATAGIRRVVVPTALGDVVAHVDPYGAALSETATLLLHGAAGSWTTWLPLIRASHKAGTPLRNVVALDLPGWGESGSISADATVEDLADAVAHVTRTLGYARWDIFGHSLGGHVGLTIAARHPEHTASVTAISATGPGALSVLRHPIRNFGVLPALAGMLGAMRLLSALGAGGTALVRALHRVRLLGLLSDPLFAHRRSLDSSVIDSLAAEIRPTSFARGAAAAARYNETQWASIRCPVIFVRGDHDVFVSSADDAWFRSVIPHASQQVSPNTGHFAHIESLQGLHSARGGTHAAA</sequence>
<dbReference type="PRINTS" id="PR00111">
    <property type="entry name" value="ABHYDROLASE"/>
</dbReference>
<dbReference type="GO" id="GO:0016020">
    <property type="term" value="C:membrane"/>
    <property type="evidence" value="ECO:0007669"/>
    <property type="project" value="TreeGrafter"/>
</dbReference>
<dbReference type="AlphaFoldDB" id="A0A1I5C6H0"/>
<dbReference type="EMBL" id="FOVM01000006">
    <property type="protein sequence ID" value="SFN82527.1"/>
    <property type="molecule type" value="Genomic_DNA"/>
</dbReference>
<dbReference type="OrthoDB" id="27092at2"/>
<dbReference type="SUPFAM" id="SSF53474">
    <property type="entry name" value="alpha/beta-Hydrolases"/>
    <property type="match status" value="1"/>
</dbReference>
<dbReference type="PANTHER" id="PTHR43798:SF33">
    <property type="entry name" value="HYDROLASE, PUTATIVE (AFU_ORTHOLOGUE AFUA_2G14860)-RELATED"/>
    <property type="match status" value="1"/>
</dbReference>
<dbReference type="InterPro" id="IPR000073">
    <property type="entry name" value="AB_hydrolase_1"/>
</dbReference>
<dbReference type="STRING" id="995034.SAMN05216219_2240"/>
<dbReference type="Pfam" id="PF00561">
    <property type="entry name" value="Abhydrolase_1"/>
    <property type="match status" value="1"/>
</dbReference>
<reference evidence="3" key="1">
    <citation type="submission" date="2016-10" db="EMBL/GenBank/DDBJ databases">
        <authorList>
            <person name="Varghese N."/>
            <person name="Submissions S."/>
        </authorList>
    </citation>
    <scope>NUCLEOTIDE SEQUENCE [LARGE SCALE GENOMIC DNA]</scope>
    <source>
        <strain evidence="3">CGMCC 1.11101</strain>
    </source>
</reference>
<dbReference type="PANTHER" id="PTHR43798">
    <property type="entry name" value="MONOACYLGLYCEROL LIPASE"/>
    <property type="match status" value="1"/>
</dbReference>
<dbReference type="RefSeq" id="WP_090711439.1">
    <property type="nucleotide sequence ID" value="NZ_FOVM01000006.1"/>
</dbReference>
<accession>A0A1I5C6H0</accession>
<protein>
    <submittedName>
        <fullName evidence="2">Pimeloyl-ACP methyl ester carboxylesterase</fullName>
    </submittedName>
</protein>
<dbReference type="InterPro" id="IPR029058">
    <property type="entry name" value="AB_hydrolase_fold"/>
</dbReference>